<feature type="transmembrane region" description="Helical" evidence="2">
    <location>
        <begin position="134"/>
        <end position="153"/>
    </location>
</feature>
<dbReference type="PANTHER" id="PTHR11360:SF310">
    <property type="entry name" value="MONOCARBOXYLATE TRANSPORTER 9-LIKE"/>
    <property type="match status" value="1"/>
</dbReference>
<dbReference type="EMBL" id="AMQN01011481">
    <property type="status" value="NOT_ANNOTATED_CDS"/>
    <property type="molecule type" value="Genomic_DNA"/>
</dbReference>
<dbReference type="Proteomes" id="UP000014760">
    <property type="component" value="Unassembled WGS sequence"/>
</dbReference>
<dbReference type="HOGENOM" id="CLU_001265_59_1_1"/>
<dbReference type="GO" id="GO:0016020">
    <property type="term" value="C:membrane"/>
    <property type="evidence" value="ECO:0007669"/>
    <property type="project" value="UniProtKB-SubCell"/>
</dbReference>
<dbReference type="EnsemblMetazoa" id="CapteT179028">
    <property type="protein sequence ID" value="CapteP179028"/>
    <property type="gene ID" value="CapteG179028"/>
</dbReference>
<evidence type="ECO:0000313" key="4">
    <source>
        <dbReference type="EMBL" id="ELT96150.1"/>
    </source>
</evidence>
<dbReference type="OMA" id="FRRDISC"/>
<organism evidence="4">
    <name type="scientific">Capitella teleta</name>
    <name type="common">Polychaete worm</name>
    <dbReference type="NCBI Taxonomy" id="283909"/>
    <lineage>
        <taxon>Eukaryota</taxon>
        <taxon>Metazoa</taxon>
        <taxon>Spiralia</taxon>
        <taxon>Lophotrochozoa</taxon>
        <taxon>Annelida</taxon>
        <taxon>Polychaeta</taxon>
        <taxon>Sedentaria</taxon>
        <taxon>Scolecida</taxon>
        <taxon>Capitellidae</taxon>
        <taxon>Capitella</taxon>
    </lineage>
</organism>
<dbReference type="AlphaFoldDB" id="R7TYW6"/>
<dbReference type="PANTHER" id="PTHR11360">
    <property type="entry name" value="MONOCARBOXYLATE TRANSPORTER"/>
    <property type="match status" value="1"/>
</dbReference>
<protein>
    <recommendedName>
        <fullName evidence="3">Major facilitator superfamily (MFS) profile domain-containing protein</fullName>
    </recommendedName>
</protein>
<dbReference type="SUPFAM" id="SSF103473">
    <property type="entry name" value="MFS general substrate transporter"/>
    <property type="match status" value="1"/>
</dbReference>
<evidence type="ECO:0000259" key="3">
    <source>
        <dbReference type="PROSITE" id="PS50850"/>
    </source>
</evidence>
<dbReference type="Pfam" id="PF07690">
    <property type="entry name" value="MFS_1"/>
    <property type="match status" value="1"/>
</dbReference>
<dbReference type="GO" id="GO:0008028">
    <property type="term" value="F:monocarboxylic acid transmembrane transporter activity"/>
    <property type="evidence" value="ECO:0007669"/>
    <property type="project" value="TreeGrafter"/>
</dbReference>
<feature type="transmembrane region" description="Helical" evidence="2">
    <location>
        <begin position="363"/>
        <end position="382"/>
    </location>
</feature>
<accession>R7TYW6</accession>
<feature type="transmembrane region" description="Helical" evidence="2">
    <location>
        <begin position="100"/>
        <end position="127"/>
    </location>
</feature>
<dbReference type="InterPro" id="IPR036259">
    <property type="entry name" value="MFS_trans_sf"/>
</dbReference>
<feature type="transmembrane region" description="Helical" evidence="2">
    <location>
        <begin position="73"/>
        <end position="94"/>
    </location>
</feature>
<keyword evidence="2" id="KW-0812">Transmembrane</keyword>
<evidence type="ECO:0000256" key="2">
    <source>
        <dbReference type="SAM" id="Phobius"/>
    </source>
</evidence>
<gene>
    <name evidence="4" type="ORF">CAPTEDRAFT_179028</name>
</gene>
<sequence>MQSGLYSVALVLAAFLLNALSCGISYTFGLYYIEFLEVFKEGSVVTSWIGSINYAVQCGTGPMASVLANHIGIRWTTILGGLVTALGLFITAFANNIYVVIASLGVITGVGFGLVFTMGTVAVAVQFDAKYRPIALILSQSGISIGAFLYPFLCEYLLDTYSWRGTMIITSALTLNMVAAGAVIRTELPKSEKDVGRPSHHSMWLSWKYWLMHAHSFFIYFGTIAFSNHISSYSESLGHRYSLSVKLISVHAISGLFTRCLVSLLVKFMDPCWLLSIVTLIPALGQFLITIYGSYISLCIGSVLHSFVFCALGPVFLEALMRFLGPKDFALGYGCLEVSMAAGALLGPPAAGFIYEETGVYQHAFYFTGSSLALAAMCVAFLNCDPSKAPKDVIVVDEVKADVEEGV</sequence>
<dbReference type="InterPro" id="IPR011701">
    <property type="entry name" value="MFS"/>
</dbReference>
<dbReference type="Gene3D" id="1.20.1250.20">
    <property type="entry name" value="MFS general substrate transporter like domains"/>
    <property type="match status" value="1"/>
</dbReference>
<comment type="subcellular location">
    <subcellularLocation>
        <location evidence="1">Membrane</location>
        <topology evidence="1">Multi-pass membrane protein</topology>
    </subcellularLocation>
</comment>
<reference evidence="6" key="1">
    <citation type="submission" date="2012-12" db="EMBL/GenBank/DDBJ databases">
        <authorList>
            <person name="Hellsten U."/>
            <person name="Grimwood J."/>
            <person name="Chapman J.A."/>
            <person name="Shapiro H."/>
            <person name="Aerts A."/>
            <person name="Otillar R.P."/>
            <person name="Terry A.Y."/>
            <person name="Boore J.L."/>
            <person name="Simakov O."/>
            <person name="Marletaz F."/>
            <person name="Cho S.-J."/>
            <person name="Edsinger-Gonzales E."/>
            <person name="Havlak P."/>
            <person name="Kuo D.-H."/>
            <person name="Larsson T."/>
            <person name="Lv J."/>
            <person name="Arendt D."/>
            <person name="Savage R."/>
            <person name="Osoegawa K."/>
            <person name="de Jong P."/>
            <person name="Lindberg D.R."/>
            <person name="Seaver E.C."/>
            <person name="Weisblat D.A."/>
            <person name="Putnam N.H."/>
            <person name="Grigoriev I.V."/>
            <person name="Rokhsar D.S."/>
        </authorList>
    </citation>
    <scope>NUCLEOTIDE SEQUENCE</scope>
    <source>
        <strain evidence="6">I ESC-2004</strain>
    </source>
</reference>
<proteinExistence type="predicted"/>
<dbReference type="InterPro" id="IPR020846">
    <property type="entry name" value="MFS_dom"/>
</dbReference>
<feature type="transmembrane region" description="Helical" evidence="2">
    <location>
        <begin position="165"/>
        <end position="188"/>
    </location>
</feature>
<dbReference type="EMBL" id="KB308897">
    <property type="protein sequence ID" value="ELT96150.1"/>
    <property type="molecule type" value="Genomic_DNA"/>
</dbReference>
<feature type="transmembrane region" description="Helical" evidence="2">
    <location>
        <begin position="273"/>
        <end position="289"/>
    </location>
</feature>
<keyword evidence="2" id="KW-1133">Transmembrane helix</keyword>
<feature type="transmembrane region" description="Helical" evidence="2">
    <location>
        <begin position="329"/>
        <end position="351"/>
    </location>
</feature>
<feature type="transmembrane region" description="Helical" evidence="2">
    <location>
        <begin position="209"/>
        <end position="227"/>
    </location>
</feature>
<evidence type="ECO:0000313" key="6">
    <source>
        <dbReference type="Proteomes" id="UP000014760"/>
    </source>
</evidence>
<dbReference type="PROSITE" id="PS50850">
    <property type="entry name" value="MFS"/>
    <property type="match status" value="1"/>
</dbReference>
<name>R7TYW6_CAPTE</name>
<evidence type="ECO:0000256" key="1">
    <source>
        <dbReference type="ARBA" id="ARBA00004141"/>
    </source>
</evidence>
<feature type="transmembrane region" description="Helical" evidence="2">
    <location>
        <begin position="295"/>
        <end position="317"/>
    </location>
</feature>
<reference evidence="5" key="3">
    <citation type="submission" date="2015-06" db="UniProtKB">
        <authorList>
            <consortium name="EnsemblMetazoa"/>
        </authorList>
    </citation>
    <scope>IDENTIFICATION</scope>
</reference>
<feature type="transmembrane region" description="Helical" evidence="2">
    <location>
        <begin position="6"/>
        <end position="33"/>
    </location>
</feature>
<keyword evidence="6" id="KW-1185">Reference proteome</keyword>
<evidence type="ECO:0000313" key="5">
    <source>
        <dbReference type="EnsemblMetazoa" id="CapteP179028"/>
    </source>
</evidence>
<reference evidence="4 6" key="2">
    <citation type="journal article" date="2013" name="Nature">
        <title>Insights into bilaterian evolution from three spiralian genomes.</title>
        <authorList>
            <person name="Simakov O."/>
            <person name="Marletaz F."/>
            <person name="Cho S.J."/>
            <person name="Edsinger-Gonzales E."/>
            <person name="Havlak P."/>
            <person name="Hellsten U."/>
            <person name="Kuo D.H."/>
            <person name="Larsson T."/>
            <person name="Lv J."/>
            <person name="Arendt D."/>
            <person name="Savage R."/>
            <person name="Osoegawa K."/>
            <person name="de Jong P."/>
            <person name="Grimwood J."/>
            <person name="Chapman J.A."/>
            <person name="Shapiro H."/>
            <person name="Aerts A."/>
            <person name="Otillar R.P."/>
            <person name="Terry A.Y."/>
            <person name="Boore J.L."/>
            <person name="Grigoriev I.V."/>
            <person name="Lindberg D.R."/>
            <person name="Seaver E.C."/>
            <person name="Weisblat D.A."/>
            <person name="Putnam N.H."/>
            <person name="Rokhsar D.S."/>
        </authorList>
    </citation>
    <scope>NUCLEOTIDE SEQUENCE</scope>
    <source>
        <strain evidence="4 6">I ESC-2004</strain>
    </source>
</reference>
<dbReference type="OrthoDB" id="10060767at2759"/>
<feature type="transmembrane region" description="Helical" evidence="2">
    <location>
        <begin position="247"/>
        <end position="266"/>
    </location>
</feature>
<keyword evidence="2" id="KW-0472">Membrane</keyword>
<feature type="domain" description="Major facilitator superfamily (MFS) profile" evidence="3">
    <location>
        <begin position="7"/>
        <end position="387"/>
    </location>
</feature>
<dbReference type="InterPro" id="IPR050327">
    <property type="entry name" value="Proton-linked_MCT"/>
</dbReference>